<evidence type="ECO:0000256" key="1">
    <source>
        <dbReference type="SAM" id="SignalP"/>
    </source>
</evidence>
<feature type="signal peptide" evidence="1">
    <location>
        <begin position="1"/>
        <end position="19"/>
    </location>
</feature>
<proteinExistence type="predicted"/>
<keyword evidence="3" id="KW-1185">Reference proteome</keyword>
<feature type="chain" id="PRO_5025374530" evidence="1">
    <location>
        <begin position="20"/>
        <end position="83"/>
    </location>
</feature>
<dbReference type="EMBL" id="JAAGAB010000002">
    <property type="protein sequence ID" value="NDV00889.1"/>
    <property type="molecule type" value="Genomic_DNA"/>
</dbReference>
<dbReference type="AlphaFoldDB" id="A0A6B2JW63"/>
<dbReference type="Proteomes" id="UP000474757">
    <property type="component" value="Unassembled WGS sequence"/>
</dbReference>
<keyword evidence="1" id="KW-0732">Signal</keyword>
<evidence type="ECO:0000313" key="3">
    <source>
        <dbReference type="Proteomes" id="UP000474757"/>
    </source>
</evidence>
<organism evidence="2 3">
    <name type="scientific">Pseudoroseicyclus tamaricis</name>
    <dbReference type="NCBI Taxonomy" id="2705421"/>
    <lineage>
        <taxon>Bacteria</taxon>
        <taxon>Pseudomonadati</taxon>
        <taxon>Pseudomonadota</taxon>
        <taxon>Alphaproteobacteria</taxon>
        <taxon>Rhodobacterales</taxon>
        <taxon>Paracoccaceae</taxon>
        <taxon>Pseudoroseicyclus</taxon>
    </lineage>
</organism>
<comment type="caution">
    <text evidence="2">The sequence shown here is derived from an EMBL/GenBank/DDBJ whole genome shotgun (WGS) entry which is preliminary data.</text>
</comment>
<dbReference type="RefSeq" id="WP_163891830.1">
    <property type="nucleotide sequence ID" value="NZ_JAAFYS010000002.1"/>
</dbReference>
<evidence type="ECO:0000313" key="2">
    <source>
        <dbReference type="EMBL" id="NDV00889.1"/>
    </source>
</evidence>
<gene>
    <name evidence="2" type="ORF">GZA08_07895</name>
</gene>
<name>A0A6B2JW63_9RHOB</name>
<accession>A0A6B2JW63</accession>
<sequence>MTKLIAAAFGAAIALTAHAAAAQDAPQITLPEGAQLLELPGGACGLYGIVVMADGSQQVITAEGEVRPVGEEDVTCLTQLVTN</sequence>
<reference evidence="2 3" key="1">
    <citation type="submission" date="2020-02" db="EMBL/GenBank/DDBJ databases">
        <title>Pseudoroseicyclus tamarix, sp. nov., isolated from offshore sediment of a Tamarix chinensis forest.</title>
        <authorList>
            <person name="Gai Y."/>
        </authorList>
    </citation>
    <scope>NUCLEOTIDE SEQUENCE [LARGE SCALE GENOMIC DNA]</scope>
    <source>
        <strain evidence="2 3">CLL3-39</strain>
    </source>
</reference>
<protein>
    <submittedName>
        <fullName evidence="2">Uncharacterized protein</fullName>
    </submittedName>
</protein>